<keyword evidence="5 7" id="KW-1133">Transmembrane helix</keyword>
<sequence>MAAVAEAKTLELQPKASEQETGKISIAIDEDVNSLTWTQQFSSIIANAEFTESFGEYDTGLSIWTLPANRQLAWTICQFISAMLGAFTVGMISAKWGRKLCGFITVFLTILGTIVDLVAPNWGVWVLAKVIFGLAIGFMQGNTQTYISELAPLRIRGFMLSLFQLWIIFSSFLSACALEGTSNIEGS</sequence>
<feature type="transmembrane region" description="Helical" evidence="7">
    <location>
        <begin position="72"/>
        <end position="93"/>
    </location>
</feature>
<evidence type="ECO:0000256" key="7">
    <source>
        <dbReference type="SAM" id="Phobius"/>
    </source>
</evidence>
<dbReference type="GO" id="GO:0022857">
    <property type="term" value="F:transmembrane transporter activity"/>
    <property type="evidence" value="ECO:0007669"/>
    <property type="project" value="InterPro"/>
</dbReference>
<evidence type="ECO:0000256" key="5">
    <source>
        <dbReference type="ARBA" id="ARBA00022989"/>
    </source>
</evidence>
<comment type="similarity">
    <text evidence="2">Belongs to the major facilitator superfamily. Sugar transporter (TC 2.A.1.1) family.</text>
</comment>
<dbReference type="InterPro" id="IPR005828">
    <property type="entry name" value="MFS_sugar_transport-like"/>
</dbReference>
<feature type="transmembrane region" description="Helical" evidence="7">
    <location>
        <begin position="153"/>
        <end position="173"/>
    </location>
</feature>
<evidence type="ECO:0000256" key="1">
    <source>
        <dbReference type="ARBA" id="ARBA00004141"/>
    </source>
</evidence>
<keyword evidence="10" id="KW-1185">Reference proteome</keyword>
<name>A0AA35M8G9_9HYPO</name>
<evidence type="ECO:0000259" key="8">
    <source>
        <dbReference type="PROSITE" id="PS50850"/>
    </source>
</evidence>
<keyword evidence="6 7" id="KW-0472">Membrane</keyword>
<keyword evidence="4 7" id="KW-0812">Transmembrane</keyword>
<evidence type="ECO:0000313" key="9">
    <source>
        <dbReference type="EMBL" id="CAI6092482.1"/>
    </source>
</evidence>
<feature type="transmembrane region" description="Helical" evidence="7">
    <location>
        <begin position="124"/>
        <end position="141"/>
    </location>
</feature>
<evidence type="ECO:0000313" key="10">
    <source>
        <dbReference type="Proteomes" id="UP001160390"/>
    </source>
</evidence>
<gene>
    <name evidence="9" type="ORF">CCHLO57077_00017647</name>
</gene>
<proteinExistence type="inferred from homology"/>
<accession>A0AA35M8G9</accession>
<feature type="domain" description="Major facilitator superfamily (MFS) profile" evidence="8">
    <location>
        <begin position="1"/>
        <end position="187"/>
    </location>
</feature>
<dbReference type="SUPFAM" id="SSF103473">
    <property type="entry name" value="MFS general substrate transporter"/>
    <property type="match status" value="1"/>
</dbReference>
<organism evidence="9 10">
    <name type="scientific">Clonostachys chloroleuca</name>
    <dbReference type="NCBI Taxonomy" id="1926264"/>
    <lineage>
        <taxon>Eukaryota</taxon>
        <taxon>Fungi</taxon>
        <taxon>Dikarya</taxon>
        <taxon>Ascomycota</taxon>
        <taxon>Pezizomycotina</taxon>
        <taxon>Sordariomycetes</taxon>
        <taxon>Hypocreomycetidae</taxon>
        <taxon>Hypocreales</taxon>
        <taxon>Bionectriaceae</taxon>
        <taxon>Clonostachys</taxon>
    </lineage>
</organism>
<dbReference type="PROSITE" id="PS50850">
    <property type="entry name" value="MFS"/>
    <property type="match status" value="1"/>
</dbReference>
<feature type="transmembrane region" description="Helical" evidence="7">
    <location>
        <begin position="100"/>
        <end position="118"/>
    </location>
</feature>
<evidence type="ECO:0000256" key="4">
    <source>
        <dbReference type="ARBA" id="ARBA00022692"/>
    </source>
</evidence>
<feature type="non-terminal residue" evidence="9">
    <location>
        <position position="187"/>
    </location>
</feature>
<dbReference type="Pfam" id="PF00083">
    <property type="entry name" value="Sugar_tr"/>
    <property type="match status" value="1"/>
</dbReference>
<dbReference type="PROSITE" id="PS00217">
    <property type="entry name" value="SUGAR_TRANSPORT_2"/>
    <property type="match status" value="1"/>
</dbReference>
<dbReference type="PANTHER" id="PTHR48020:SF18">
    <property type="entry name" value="ALPHA-GLUCOSIDE TRANSPORTER, PUTATIVE-RELATED"/>
    <property type="match status" value="1"/>
</dbReference>
<dbReference type="InterPro" id="IPR050814">
    <property type="entry name" value="Myo-inositol_Transporter"/>
</dbReference>
<dbReference type="PANTHER" id="PTHR48020">
    <property type="entry name" value="PROTON MYO-INOSITOL COTRANSPORTER"/>
    <property type="match status" value="1"/>
</dbReference>
<keyword evidence="3" id="KW-0813">Transport</keyword>
<dbReference type="AlphaFoldDB" id="A0AA35M8G9"/>
<protein>
    <recommendedName>
        <fullName evidence="8">Major facilitator superfamily (MFS) profile domain-containing protein</fullName>
    </recommendedName>
</protein>
<dbReference type="Proteomes" id="UP001160390">
    <property type="component" value="Unassembled WGS sequence"/>
</dbReference>
<evidence type="ECO:0000256" key="3">
    <source>
        <dbReference type="ARBA" id="ARBA00022448"/>
    </source>
</evidence>
<comment type="subcellular location">
    <subcellularLocation>
        <location evidence="1">Membrane</location>
        <topology evidence="1">Multi-pass membrane protein</topology>
    </subcellularLocation>
</comment>
<dbReference type="EMBL" id="CABFNP030001210">
    <property type="protein sequence ID" value="CAI6092482.1"/>
    <property type="molecule type" value="Genomic_DNA"/>
</dbReference>
<dbReference type="Gene3D" id="1.20.1250.20">
    <property type="entry name" value="MFS general substrate transporter like domains"/>
    <property type="match status" value="1"/>
</dbReference>
<dbReference type="InterPro" id="IPR020846">
    <property type="entry name" value="MFS_dom"/>
</dbReference>
<reference evidence="9" key="1">
    <citation type="submission" date="2023-01" db="EMBL/GenBank/DDBJ databases">
        <authorList>
            <person name="Piombo E."/>
        </authorList>
    </citation>
    <scope>NUCLEOTIDE SEQUENCE</scope>
</reference>
<comment type="caution">
    <text evidence="9">The sequence shown here is derived from an EMBL/GenBank/DDBJ whole genome shotgun (WGS) entry which is preliminary data.</text>
</comment>
<evidence type="ECO:0000256" key="6">
    <source>
        <dbReference type="ARBA" id="ARBA00023136"/>
    </source>
</evidence>
<dbReference type="InterPro" id="IPR036259">
    <property type="entry name" value="MFS_trans_sf"/>
</dbReference>
<dbReference type="InterPro" id="IPR005829">
    <property type="entry name" value="Sugar_transporter_CS"/>
</dbReference>
<evidence type="ECO:0000256" key="2">
    <source>
        <dbReference type="ARBA" id="ARBA00010992"/>
    </source>
</evidence>
<dbReference type="GO" id="GO:0016020">
    <property type="term" value="C:membrane"/>
    <property type="evidence" value="ECO:0007669"/>
    <property type="project" value="UniProtKB-SubCell"/>
</dbReference>